<comment type="caution">
    <text evidence="2">The sequence shown here is derived from an EMBL/GenBank/DDBJ whole genome shotgun (WGS) entry which is preliminary data.</text>
</comment>
<protein>
    <recommendedName>
        <fullName evidence="4">Replication-relaxation</fullName>
    </recommendedName>
</protein>
<name>A0ABP8PRH2_9ACTN</name>
<evidence type="ECO:0000256" key="1">
    <source>
        <dbReference type="SAM" id="MobiDB-lite"/>
    </source>
</evidence>
<proteinExistence type="predicted"/>
<gene>
    <name evidence="2" type="ORF">GCM10023191_025620</name>
</gene>
<dbReference type="InterPro" id="IPR025855">
    <property type="entry name" value="Replic_Relax"/>
</dbReference>
<dbReference type="EMBL" id="BAABHF010000016">
    <property type="protein sequence ID" value="GAA4491504.1"/>
    <property type="molecule type" value="Genomic_DNA"/>
</dbReference>
<dbReference type="Pfam" id="PF13814">
    <property type="entry name" value="Replic_Relax"/>
    <property type="match status" value="1"/>
</dbReference>
<accession>A0ABP8PRH2</accession>
<reference evidence="3" key="1">
    <citation type="journal article" date="2019" name="Int. J. Syst. Evol. Microbiol.">
        <title>The Global Catalogue of Microorganisms (GCM) 10K type strain sequencing project: providing services to taxonomists for standard genome sequencing and annotation.</title>
        <authorList>
            <consortium name="The Broad Institute Genomics Platform"/>
            <consortium name="The Broad Institute Genome Sequencing Center for Infectious Disease"/>
            <person name="Wu L."/>
            <person name="Ma J."/>
        </authorList>
    </citation>
    <scope>NUCLEOTIDE SEQUENCE [LARGE SCALE GENOMIC DNA]</scope>
    <source>
        <strain evidence="3">JCM 17933</strain>
    </source>
</reference>
<dbReference type="Proteomes" id="UP001500503">
    <property type="component" value="Unassembled WGS sequence"/>
</dbReference>
<evidence type="ECO:0000313" key="3">
    <source>
        <dbReference type="Proteomes" id="UP001500503"/>
    </source>
</evidence>
<dbReference type="RefSeq" id="WP_345462089.1">
    <property type="nucleotide sequence ID" value="NZ_BAABHF010000016.1"/>
</dbReference>
<evidence type="ECO:0008006" key="4">
    <source>
        <dbReference type="Google" id="ProtNLM"/>
    </source>
</evidence>
<feature type="compositionally biased region" description="Low complexity" evidence="1">
    <location>
        <begin position="275"/>
        <end position="291"/>
    </location>
</feature>
<keyword evidence="3" id="KW-1185">Reference proteome</keyword>
<sequence length="306" mass="34125">MSTETTRSRRPGHDLLSLLSTRLTARDRWLLRMLLEHKVFTTEHVADLAFAGNRDTADHRLLVLHRLDVLTKVRPLRPGGGSAPCHWLLNTAGAEVVAAERGLTLKELGWRRDRTGAVMLSAKLGHLLGVNGFFARLAAPTGQGRLAEWWPEARCAVTWKKFVQPDGYGRWSTADRRLDFFLEYDNGTETLSRVVAKTEGYGRLIRATGISTPLLFYFTSTRREANFRRSCSAAAVPVLTASHDETLRHPSGPIWADLHRDDRRLLVDFARPAEQQRAGAGSASSSLEPSAWTTHPTELAGVPCRR</sequence>
<organism evidence="2 3">
    <name type="scientific">Actinoallomurus oryzae</name>
    <dbReference type="NCBI Taxonomy" id="502180"/>
    <lineage>
        <taxon>Bacteria</taxon>
        <taxon>Bacillati</taxon>
        <taxon>Actinomycetota</taxon>
        <taxon>Actinomycetes</taxon>
        <taxon>Streptosporangiales</taxon>
        <taxon>Thermomonosporaceae</taxon>
        <taxon>Actinoallomurus</taxon>
    </lineage>
</organism>
<feature type="region of interest" description="Disordered" evidence="1">
    <location>
        <begin position="275"/>
        <end position="306"/>
    </location>
</feature>
<evidence type="ECO:0000313" key="2">
    <source>
        <dbReference type="EMBL" id="GAA4491504.1"/>
    </source>
</evidence>